<evidence type="ECO:0000256" key="1">
    <source>
        <dbReference type="SAM" id="Coils"/>
    </source>
</evidence>
<gene>
    <name evidence="2" type="ORF">SCF082_LOCUS24039</name>
</gene>
<keyword evidence="1" id="KW-0175">Coiled coil</keyword>
<dbReference type="Proteomes" id="UP001642464">
    <property type="component" value="Unassembled WGS sequence"/>
</dbReference>
<name>A0ABP0LRB0_9DINO</name>
<dbReference type="EMBL" id="CAXAMM010017680">
    <property type="protein sequence ID" value="CAK9041670.1"/>
    <property type="molecule type" value="Genomic_DNA"/>
</dbReference>
<evidence type="ECO:0000313" key="2">
    <source>
        <dbReference type="EMBL" id="CAK9041670.1"/>
    </source>
</evidence>
<reference evidence="2 3" key="1">
    <citation type="submission" date="2024-02" db="EMBL/GenBank/DDBJ databases">
        <authorList>
            <person name="Chen Y."/>
            <person name="Shah S."/>
            <person name="Dougan E. K."/>
            <person name="Thang M."/>
            <person name="Chan C."/>
        </authorList>
    </citation>
    <scope>NUCLEOTIDE SEQUENCE [LARGE SCALE GENOMIC DNA]</scope>
</reference>
<sequence length="175" mass="19044">MAAWGPSGPSRLVVGGFASSSIQQSAIVPYCAHLAETKSFASFDDRDVKRSTVLGLRAQMQAVARVQKELANHEREMALLRQERDALQARLAGKISVAVPLVGDSPAGASRSSSPQKCPKAWHESYSHLADTRAPDVVEDTAEWDRFTAFLLWDDAMNLPNHGCLESTEAWEHGG</sequence>
<protein>
    <submittedName>
        <fullName evidence="2">Uncharacterized protein</fullName>
    </submittedName>
</protein>
<proteinExistence type="predicted"/>
<accession>A0ABP0LRB0</accession>
<keyword evidence="3" id="KW-1185">Reference proteome</keyword>
<evidence type="ECO:0000313" key="3">
    <source>
        <dbReference type="Proteomes" id="UP001642464"/>
    </source>
</evidence>
<comment type="caution">
    <text evidence="2">The sequence shown here is derived from an EMBL/GenBank/DDBJ whole genome shotgun (WGS) entry which is preliminary data.</text>
</comment>
<feature type="coiled-coil region" evidence="1">
    <location>
        <begin position="56"/>
        <end position="90"/>
    </location>
</feature>
<organism evidence="2 3">
    <name type="scientific">Durusdinium trenchii</name>
    <dbReference type="NCBI Taxonomy" id="1381693"/>
    <lineage>
        <taxon>Eukaryota</taxon>
        <taxon>Sar</taxon>
        <taxon>Alveolata</taxon>
        <taxon>Dinophyceae</taxon>
        <taxon>Suessiales</taxon>
        <taxon>Symbiodiniaceae</taxon>
        <taxon>Durusdinium</taxon>
    </lineage>
</organism>